<proteinExistence type="predicted"/>
<organism evidence="2 3">
    <name type="scientific">Bonamia ostreae</name>
    <dbReference type="NCBI Taxonomy" id="126728"/>
    <lineage>
        <taxon>Eukaryota</taxon>
        <taxon>Sar</taxon>
        <taxon>Rhizaria</taxon>
        <taxon>Endomyxa</taxon>
        <taxon>Ascetosporea</taxon>
        <taxon>Haplosporida</taxon>
        <taxon>Bonamia</taxon>
    </lineage>
</organism>
<reference evidence="2 3" key="1">
    <citation type="journal article" date="2024" name="BMC Biol.">
        <title>Comparative genomics of Ascetosporea gives new insight into the evolutionary basis for animal parasitism in Rhizaria.</title>
        <authorList>
            <person name="Hiltunen Thoren M."/>
            <person name="Onut-Brannstrom I."/>
            <person name="Alfjorden A."/>
            <person name="Peckova H."/>
            <person name="Swords F."/>
            <person name="Hooper C."/>
            <person name="Holzer A.S."/>
            <person name="Bass D."/>
            <person name="Burki F."/>
        </authorList>
    </citation>
    <scope>NUCLEOTIDE SEQUENCE [LARGE SCALE GENOMIC DNA]</scope>
    <source>
        <strain evidence="2">20-A016</strain>
    </source>
</reference>
<accession>A0ABV2AUQ4</accession>
<dbReference type="PANTHER" id="PTHR12558">
    <property type="entry name" value="CELL DIVISION CYCLE 16,23,27"/>
    <property type="match status" value="1"/>
</dbReference>
<keyword evidence="1" id="KW-0802">TPR repeat</keyword>
<protein>
    <submittedName>
        <fullName evidence="2">Anaphase-promoting complex component apc8</fullName>
    </submittedName>
</protein>
<dbReference type="InterPro" id="IPR019734">
    <property type="entry name" value="TPR_rpt"/>
</dbReference>
<evidence type="ECO:0000313" key="2">
    <source>
        <dbReference type="EMBL" id="MES1923122.1"/>
    </source>
</evidence>
<feature type="non-terminal residue" evidence="2">
    <location>
        <position position="1"/>
    </location>
</feature>
<dbReference type="Gene3D" id="1.25.40.10">
    <property type="entry name" value="Tetratricopeptide repeat domain"/>
    <property type="match status" value="2"/>
</dbReference>
<dbReference type="PANTHER" id="PTHR12558:SF10">
    <property type="entry name" value="CELL DIVISION CYCLE PROTEIN 23 HOMOLOG"/>
    <property type="match status" value="1"/>
</dbReference>
<dbReference type="SUPFAM" id="SSF48452">
    <property type="entry name" value="TPR-like"/>
    <property type="match status" value="1"/>
</dbReference>
<evidence type="ECO:0000256" key="1">
    <source>
        <dbReference type="ARBA" id="ARBA00022803"/>
    </source>
</evidence>
<dbReference type="Pfam" id="PF13181">
    <property type="entry name" value="TPR_8"/>
    <property type="match status" value="2"/>
</dbReference>
<evidence type="ECO:0000313" key="3">
    <source>
        <dbReference type="Proteomes" id="UP001439008"/>
    </source>
</evidence>
<sequence>ITSHWTSLFFFIKVYEKGPDGYKKLEECLNFIENLFPKSEYVKKMRIRAAYEERYFDYAQNEYNSIHKKSPFDIEGMDAYSNILFVKGCKNELGKLARDFTFYTKHRPETALIAANYHSISGNHEKAAKCFSRATNLNRNYIDAWILLGHEFIELKQLKKAMKAYLFCEH</sequence>
<dbReference type="Proteomes" id="UP001439008">
    <property type="component" value="Unassembled WGS sequence"/>
</dbReference>
<gene>
    <name evidence="2" type="primary">APC8</name>
    <name evidence="2" type="ORF">MHBO_004664</name>
</gene>
<comment type="caution">
    <text evidence="2">The sequence shown here is derived from an EMBL/GenBank/DDBJ whole genome shotgun (WGS) entry which is preliminary data.</text>
</comment>
<dbReference type="EMBL" id="JBDODL010004761">
    <property type="protein sequence ID" value="MES1923122.1"/>
    <property type="molecule type" value="Genomic_DNA"/>
</dbReference>
<name>A0ABV2AUQ4_9EUKA</name>
<keyword evidence="3" id="KW-1185">Reference proteome</keyword>
<dbReference type="InterPro" id="IPR011990">
    <property type="entry name" value="TPR-like_helical_dom_sf"/>
</dbReference>